<dbReference type="InterPro" id="IPR004609">
    <property type="entry name" value="ATP-dep_DNA_helicase_RecG"/>
</dbReference>
<evidence type="ECO:0000256" key="4">
    <source>
        <dbReference type="ARBA" id="ARBA00022763"/>
    </source>
</evidence>
<dbReference type="GO" id="GO:0043138">
    <property type="term" value="F:3'-5' DNA helicase activity"/>
    <property type="evidence" value="ECO:0007669"/>
    <property type="project" value="UniProtKB-EC"/>
</dbReference>
<dbReference type="SMART" id="SM00487">
    <property type="entry name" value="DEXDc"/>
    <property type="match status" value="1"/>
</dbReference>
<evidence type="ECO:0000256" key="10">
    <source>
        <dbReference type="ARBA" id="ARBA00023204"/>
    </source>
</evidence>
<evidence type="ECO:0000256" key="8">
    <source>
        <dbReference type="ARBA" id="ARBA00023125"/>
    </source>
</evidence>
<keyword evidence="9 15" id="KW-0233">DNA recombination</keyword>
<evidence type="ECO:0000313" key="18">
    <source>
        <dbReference type="EMBL" id="PIU10919.1"/>
    </source>
</evidence>
<dbReference type="PROSITE" id="PS51194">
    <property type="entry name" value="HELICASE_CTER"/>
    <property type="match status" value="1"/>
</dbReference>
<organism evidence="18 19">
    <name type="scientific">Candidatus Kuenenbacteria bacterium CG08_land_8_20_14_0_20_37_23</name>
    <dbReference type="NCBI Taxonomy" id="1974617"/>
    <lineage>
        <taxon>Bacteria</taxon>
        <taxon>Candidatus Kueneniibacteriota</taxon>
    </lineage>
</organism>
<keyword evidence="3 15" id="KW-0547">Nucleotide-binding</keyword>
<dbReference type="InterPro" id="IPR047112">
    <property type="entry name" value="RecG/Mfd"/>
</dbReference>
<evidence type="ECO:0000256" key="15">
    <source>
        <dbReference type="RuleBase" id="RU363016"/>
    </source>
</evidence>
<evidence type="ECO:0000259" key="17">
    <source>
        <dbReference type="PROSITE" id="PS51194"/>
    </source>
</evidence>
<evidence type="ECO:0000256" key="1">
    <source>
        <dbReference type="ARBA" id="ARBA00007504"/>
    </source>
</evidence>
<dbReference type="InterPro" id="IPR014001">
    <property type="entry name" value="Helicase_ATP-bd"/>
</dbReference>
<dbReference type="NCBIfam" id="NF008165">
    <property type="entry name" value="PRK10917.1-3"/>
    <property type="match status" value="1"/>
</dbReference>
<keyword evidence="7 15" id="KW-0067">ATP-binding</keyword>
<evidence type="ECO:0000256" key="7">
    <source>
        <dbReference type="ARBA" id="ARBA00022840"/>
    </source>
</evidence>
<dbReference type="PANTHER" id="PTHR47964">
    <property type="entry name" value="ATP-DEPENDENT DNA HELICASE HOMOLOG RECG, CHLOROPLASTIC"/>
    <property type="match status" value="1"/>
</dbReference>
<dbReference type="AlphaFoldDB" id="A0A2M6XTL2"/>
<comment type="catalytic activity">
    <reaction evidence="14 15">
        <text>ATP + H2O = ADP + phosphate + H(+)</text>
        <dbReference type="Rhea" id="RHEA:13065"/>
        <dbReference type="ChEBI" id="CHEBI:15377"/>
        <dbReference type="ChEBI" id="CHEBI:15378"/>
        <dbReference type="ChEBI" id="CHEBI:30616"/>
        <dbReference type="ChEBI" id="CHEBI:43474"/>
        <dbReference type="ChEBI" id="CHEBI:456216"/>
        <dbReference type="EC" id="5.6.2.4"/>
    </reaction>
</comment>
<feature type="domain" description="Helicase ATP-binding" evidence="16">
    <location>
        <begin position="276"/>
        <end position="458"/>
    </location>
</feature>
<dbReference type="GO" id="GO:0003677">
    <property type="term" value="F:DNA binding"/>
    <property type="evidence" value="ECO:0007669"/>
    <property type="project" value="UniProtKB-KW"/>
</dbReference>
<dbReference type="InterPro" id="IPR033454">
    <property type="entry name" value="RecG_wedge"/>
</dbReference>
<dbReference type="GO" id="GO:0006310">
    <property type="term" value="P:DNA recombination"/>
    <property type="evidence" value="ECO:0007669"/>
    <property type="project" value="UniProtKB-UniRule"/>
</dbReference>
<dbReference type="PROSITE" id="PS51192">
    <property type="entry name" value="HELICASE_ATP_BIND_1"/>
    <property type="match status" value="1"/>
</dbReference>
<dbReference type="Pfam" id="PF00270">
    <property type="entry name" value="DEAD"/>
    <property type="match status" value="1"/>
</dbReference>
<sequence length="704" mass="80465">MITLNTPIENISPIAEKIAAKLKKLGIKTAWDLLHYFPFRWEDWTKIKLIKDIEPSTSATIKGQIELIQNKRSKWKKKLVTEAIITDGTDQIKAVWFHQPYLIQNLHPGDRLYLSGKTSLKEDGLQFVHPNYEKITRYKTTTNHTARIVPVYPLTKKITAKQLRFLISKIIHLAGKIQEWLPSSIIAENQLNVLPLAIKQIHFPDSQSALNQAKDRIKFDELFILQLRASLAKIELKKANANPIKFQEKQTKKFVQSLPFKLTDSQKIAGWEIIKDIDKNIPMNRLLEGDVGSGKTVVACLAILNTALNNYQVAYMAPTEILAKQHFTTFCGLFKNLPIRIALLTSNNQCYVKNTKISYPAKISDCKQKRKNIYQLISSGEIDLAIGTHALIQDRVIFNNLSLVIIDEQHRFGVSQRKALKQKNKESSTVPHFLSMTATPIPRSLAMTAYGDLDLSIINEMPKDRKRTITEFVPPEKRPEKYKFILEEIKKGRQSFIICPLIDSSDKLGVKAVKDEYKRLTEKIFPYTNIGLMHGQLKPKDKEKVMTDFLANKTSILVSTPVIEVGIDVPNATIMLIESAERFGLAGLHQFRGRVGRSKYQSYCFLLTESDTKETIERMHSLIQFDNGFELAEKDLEFRGPGEIYGIRQSGYHDQFKMAKLTDYAIIKKSKKSVNTLLGEDPKLLKYPLILKKIKEFETSIHLE</sequence>
<dbReference type="GO" id="GO:0005524">
    <property type="term" value="F:ATP binding"/>
    <property type="evidence" value="ECO:0007669"/>
    <property type="project" value="UniProtKB-KW"/>
</dbReference>
<keyword evidence="10 15" id="KW-0234">DNA repair</keyword>
<dbReference type="Gene3D" id="3.40.50.300">
    <property type="entry name" value="P-loop containing nucleotide triphosphate hydrolases"/>
    <property type="match status" value="2"/>
</dbReference>
<dbReference type="InterPro" id="IPR027417">
    <property type="entry name" value="P-loop_NTPase"/>
</dbReference>
<accession>A0A2M6XTL2</accession>
<comment type="function">
    <text evidence="15">Plays a critical role in recombination and DNA repair. Helps process Holliday junction intermediates to mature products by catalyzing branch migration. Has replication fork regression activity, unwinds stalled or blocked replication forks to make a HJ that can be resolved. Has a DNA unwinding activity characteristic of a DNA helicase with 3'-5' polarity.</text>
</comment>
<dbReference type="PANTHER" id="PTHR47964:SF1">
    <property type="entry name" value="ATP-DEPENDENT DNA HELICASE HOMOLOG RECG, CHLOROPLASTIC"/>
    <property type="match status" value="1"/>
</dbReference>
<name>A0A2M6XTL2_9BACT</name>
<evidence type="ECO:0000256" key="12">
    <source>
        <dbReference type="ARBA" id="ARBA00034617"/>
    </source>
</evidence>
<dbReference type="SUPFAM" id="SSF52540">
    <property type="entry name" value="P-loop containing nucleoside triphosphate hydrolases"/>
    <property type="match status" value="2"/>
</dbReference>
<evidence type="ECO:0000256" key="5">
    <source>
        <dbReference type="ARBA" id="ARBA00022801"/>
    </source>
</evidence>
<dbReference type="EC" id="5.6.2.4" evidence="13 15"/>
<keyword evidence="8" id="KW-0238">DNA-binding</keyword>
<keyword evidence="11" id="KW-0413">Isomerase</keyword>
<dbReference type="SUPFAM" id="SSF50249">
    <property type="entry name" value="Nucleic acid-binding proteins"/>
    <property type="match status" value="1"/>
</dbReference>
<dbReference type="NCBIfam" id="NF008168">
    <property type="entry name" value="PRK10917.2-2"/>
    <property type="match status" value="1"/>
</dbReference>
<dbReference type="CDD" id="cd17992">
    <property type="entry name" value="DEXHc_RecG"/>
    <property type="match status" value="1"/>
</dbReference>
<dbReference type="Proteomes" id="UP000230586">
    <property type="component" value="Unassembled WGS sequence"/>
</dbReference>
<gene>
    <name evidence="18" type="ORF">COT27_00660</name>
</gene>
<keyword evidence="5 15" id="KW-0378">Hydrolase</keyword>
<evidence type="ECO:0000259" key="16">
    <source>
        <dbReference type="PROSITE" id="PS51192"/>
    </source>
</evidence>
<dbReference type="NCBIfam" id="TIGR00643">
    <property type="entry name" value="recG"/>
    <property type="match status" value="1"/>
</dbReference>
<dbReference type="Pfam" id="PF19833">
    <property type="entry name" value="RecG_dom3_C"/>
    <property type="match status" value="1"/>
</dbReference>
<evidence type="ECO:0000256" key="9">
    <source>
        <dbReference type="ARBA" id="ARBA00023172"/>
    </source>
</evidence>
<dbReference type="InterPro" id="IPR011545">
    <property type="entry name" value="DEAD/DEAH_box_helicase_dom"/>
</dbReference>
<proteinExistence type="inferred from homology"/>
<keyword evidence="4 15" id="KW-0227">DNA damage</keyword>
<comment type="catalytic activity">
    <reaction evidence="12 15">
        <text>Couples ATP hydrolysis with the unwinding of duplex DNA by translocating in the 3'-5' direction.</text>
        <dbReference type="EC" id="5.6.2.4"/>
    </reaction>
</comment>
<protein>
    <recommendedName>
        <fullName evidence="2 15">ATP-dependent DNA helicase RecG</fullName>
        <ecNumber evidence="13 15">5.6.2.4</ecNumber>
    </recommendedName>
</protein>
<dbReference type="EMBL" id="PEXX01000012">
    <property type="protein sequence ID" value="PIU10919.1"/>
    <property type="molecule type" value="Genomic_DNA"/>
</dbReference>
<dbReference type="Pfam" id="PF00271">
    <property type="entry name" value="Helicase_C"/>
    <property type="match status" value="1"/>
</dbReference>
<evidence type="ECO:0000256" key="3">
    <source>
        <dbReference type="ARBA" id="ARBA00022741"/>
    </source>
</evidence>
<evidence type="ECO:0000256" key="11">
    <source>
        <dbReference type="ARBA" id="ARBA00023235"/>
    </source>
</evidence>
<dbReference type="CDD" id="cd04488">
    <property type="entry name" value="RecG_wedge_OBF"/>
    <property type="match status" value="1"/>
</dbReference>
<evidence type="ECO:0000256" key="14">
    <source>
        <dbReference type="ARBA" id="ARBA00048988"/>
    </source>
</evidence>
<comment type="similarity">
    <text evidence="1 15">Belongs to the helicase family. RecG subfamily.</text>
</comment>
<dbReference type="Pfam" id="PF17191">
    <property type="entry name" value="RecG_wedge"/>
    <property type="match status" value="1"/>
</dbReference>
<evidence type="ECO:0000256" key="13">
    <source>
        <dbReference type="ARBA" id="ARBA00034808"/>
    </source>
</evidence>
<feature type="domain" description="Helicase C-terminal" evidence="17">
    <location>
        <begin position="481"/>
        <end position="637"/>
    </location>
</feature>
<dbReference type="GO" id="GO:0016887">
    <property type="term" value="F:ATP hydrolysis activity"/>
    <property type="evidence" value="ECO:0007669"/>
    <property type="project" value="RHEA"/>
</dbReference>
<comment type="caution">
    <text evidence="18">The sequence shown here is derived from an EMBL/GenBank/DDBJ whole genome shotgun (WGS) entry which is preliminary data.</text>
</comment>
<evidence type="ECO:0000313" key="19">
    <source>
        <dbReference type="Proteomes" id="UP000230586"/>
    </source>
</evidence>
<dbReference type="GO" id="GO:0006281">
    <property type="term" value="P:DNA repair"/>
    <property type="evidence" value="ECO:0007669"/>
    <property type="project" value="UniProtKB-UniRule"/>
</dbReference>
<dbReference type="InterPro" id="IPR045562">
    <property type="entry name" value="RecG_dom3_C"/>
</dbReference>
<evidence type="ECO:0000256" key="6">
    <source>
        <dbReference type="ARBA" id="ARBA00022806"/>
    </source>
</evidence>
<keyword evidence="6 15" id="KW-0347">Helicase</keyword>
<dbReference type="InterPro" id="IPR001650">
    <property type="entry name" value="Helicase_C-like"/>
</dbReference>
<evidence type="ECO:0000256" key="2">
    <source>
        <dbReference type="ARBA" id="ARBA00017846"/>
    </source>
</evidence>
<reference evidence="19" key="1">
    <citation type="submission" date="2017-09" db="EMBL/GenBank/DDBJ databases">
        <title>Depth-based differentiation of microbial function through sediment-hosted aquifers and enrichment of novel symbionts in the deep terrestrial subsurface.</title>
        <authorList>
            <person name="Probst A.J."/>
            <person name="Ladd B."/>
            <person name="Jarett J.K."/>
            <person name="Geller-Mcgrath D.E."/>
            <person name="Sieber C.M.K."/>
            <person name="Emerson J.B."/>
            <person name="Anantharaman K."/>
            <person name="Thomas B.C."/>
            <person name="Malmstrom R."/>
            <person name="Stieglmeier M."/>
            <person name="Klingl A."/>
            <person name="Woyke T."/>
            <person name="Ryan C.M."/>
            <person name="Banfield J.F."/>
        </authorList>
    </citation>
    <scope>NUCLEOTIDE SEQUENCE [LARGE SCALE GENOMIC DNA]</scope>
</reference>
<dbReference type="InterPro" id="IPR012340">
    <property type="entry name" value="NA-bd_OB-fold"/>
</dbReference>
<dbReference type="SMART" id="SM00490">
    <property type="entry name" value="HELICc"/>
    <property type="match status" value="1"/>
</dbReference>
<dbReference type="Gene3D" id="2.40.50.140">
    <property type="entry name" value="Nucleic acid-binding proteins"/>
    <property type="match status" value="1"/>
</dbReference>